<dbReference type="EMBL" id="CP061539">
    <property type="protein sequence ID" value="QNV37223.1"/>
    <property type="molecule type" value="Genomic_DNA"/>
</dbReference>
<evidence type="ECO:0000313" key="2">
    <source>
        <dbReference type="Proteomes" id="UP000516404"/>
    </source>
</evidence>
<protein>
    <recommendedName>
        <fullName evidence="3">Aminoglycoside phosphotransferase domain-containing protein</fullName>
    </recommendedName>
</protein>
<dbReference type="SUPFAM" id="SSF56112">
    <property type="entry name" value="Protein kinase-like (PK-like)"/>
    <property type="match status" value="1"/>
</dbReference>
<accession>A0A7H2BC27</accession>
<reference evidence="1 2" key="1">
    <citation type="submission" date="2020-09" db="EMBL/GenBank/DDBJ databases">
        <title>Investigation of environmental microbes.</title>
        <authorList>
            <person name="Ou Y."/>
            <person name="Kang Q."/>
        </authorList>
    </citation>
    <scope>NUCLEOTIDE SEQUENCE [LARGE SCALE GENOMIC DNA]</scope>
    <source>
        <strain evidence="1 2">KJZ-14</strain>
    </source>
</reference>
<dbReference type="AlphaFoldDB" id="A0A7H2BC27"/>
<gene>
    <name evidence="1" type="ORF">IDM49_08200</name>
</gene>
<sequence>MSIPPRSPHLETICQQAIAGYTLKTGDSPVDTAKFERLLLSMIAASEKFLGKAVSARIFSAGMRSVVISVVGEHAERGSGAPATVVVKHFRRKDSATNSGGFGYLREKHGLSSLNSLVKSSYSQLLGWDDDARFLILEYVLGTHLSEFLSVSSLSENGNAGQDASAHIAEGLDLWSNFWATQLNSTRQQTVQETFQRSLVTADARARYPGRMTSPQLAFKGLEKFVADSGHSANNAYHRELEAQLSSIIFPDPAHSVLSSADFSPQNMLVSQSQRGTEVRGIDAEGTAIHHWALPVAEILLGFPSHPESRFEKLSTTASWHDACNTFYQQVYRGATYQTAADDPCVQAAVMTIRCTLIEQTGMLSPFNRVL</sequence>
<name>A0A7H2BC27_9MICC</name>
<dbReference type="RefSeq" id="WP_190724155.1">
    <property type="nucleotide sequence ID" value="NZ_CP061539.1"/>
</dbReference>
<keyword evidence="2" id="KW-1185">Reference proteome</keyword>
<proteinExistence type="predicted"/>
<dbReference type="Proteomes" id="UP000516404">
    <property type="component" value="Chromosome"/>
</dbReference>
<evidence type="ECO:0000313" key="1">
    <source>
        <dbReference type="EMBL" id="QNV37223.1"/>
    </source>
</evidence>
<dbReference type="GeneID" id="96624221"/>
<evidence type="ECO:0008006" key="3">
    <source>
        <dbReference type="Google" id="ProtNLM"/>
    </source>
</evidence>
<organism evidence="1 2">
    <name type="scientific">Rothia terrae</name>
    <dbReference type="NCBI Taxonomy" id="396015"/>
    <lineage>
        <taxon>Bacteria</taxon>
        <taxon>Bacillati</taxon>
        <taxon>Actinomycetota</taxon>
        <taxon>Actinomycetes</taxon>
        <taxon>Micrococcales</taxon>
        <taxon>Micrococcaceae</taxon>
        <taxon>Rothia</taxon>
    </lineage>
</organism>
<dbReference type="InterPro" id="IPR011009">
    <property type="entry name" value="Kinase-like_dom_sf"/>
</dbReference>
<dbReference type="KEGG" id="rter:IDM49_08200"/>